<dbReference type="Proteomes" id="UP000230423">
    <property type="component" value="Unassembled WGS sequence"/>
</dbReference>
<name>A0A2G9UNL1_TELCI</name>
<accession>A0A2G9UNL1</accession>
<evidence type="ECO:0000256" key="1">
    <source>
        <dbReference type="SAM" id="MobiDB-lite"/>
    </source>
</evidence>
<dbReference type="AlphaFoldDB" id="A0A2G9UNL1"/>
<sequence length="100" mass="10807">MVDSGSLELAKKLPCLTTREASFPHSSYKRVYGGSIHRLEVEGPWMRSTLGTVEQLPVPGSITRCGFCGEDKFNTSPVEKTPCAVESSEDGSKKDLAEAS</sequence>
<evidence type="ECO:0000313" key="3">
    <source>
        <dbReference type="Proteomes" id="UP000230423"/>
    </source>
</evidence>
<proteinExistence type="predicted"/>
<dbReference type="EMBL" id="KZ345827">
    <property type="protein sequence ID" value="PIO71854.1"/>
    <property type="molecule type" value="Genomic_DNA"/>
</dbReference>
<keyword evidence="3" id="KW-1185">Reference proteome</keyword>
<reference evidence="2 3" key="1">
    <citation type="submission" date="2015-09" db="EMBL/GenBank/DDBJ databases">
        <title>Draft genome of the parasitic nematode Teladorsagia circumcincta isolate WARC Sus (inbred).</title>
        <authorList>
            <person name="Mitreva M."/>
        </authorList>
    </citation>
    <scope>NUCLEOTIDE SEQUENCE [LARGE SCALE GENOMIC DNA]</scope>
    <source>
        <strain evidence="2 3">S</strain>
    </source>
</reference>
<protein>
    <submittedName>
        <fullName evidence="2">Uncharacterized protein</fullName>
    </submittedName>
</protein>
<organism evidence="2 3">
    <name type="scientific">Teladorsagia circumcincta</name>
    <name type="common">Brown stomach worm</name>
    <name type="synonym">Ostertagia circumcincta</name>
    <dbReference type="NCBI Taxonomy" id="45464"/>
    <lineage>
        <taxon>Eukaryota</taxon>
        <taxon>Metazoa</taxon>
        <taxon>Ecdysozoa</taxon>
        <taxon>Nematoda</taxon>
        <taxon>Chromadorea</taxon>
        <taxon>Rhabditida</taxon>
        <taxon>Rhabditina</taxon>
        <taxon>Rhabditomorpha</taxon>
        <taxon>Strongyloidea</taxon>
        <taxon>Trichostrongylidae</taxon>
        <taxon>Teladorsagia</taxon>
    </lineage>
</organism>
<feature type="compositionally biased region" description="Basic and acidic residues" evidence="1">
    <location>
        <begin position="90"/>
        <end position="100"/>
    </location>
</feature>
<gene>
    <name evidence="2" type="ORF">TELCIR_06235</name>
</gene>
<feature type="region of interest" description="Disordered" evidence="1">
    <location>
        <begin position="78"/>
        <end position="100"/>
    </location>
</feature>
<evidence type="ECO:0000313" key="2">
    <source>
        <dbReference type="EMBL" id="PIO71854.1"/>
    </source>
</evidence>